<sequence>MLNRDAWLARHPYLVALADLDANVRSTLDGIGIAPAATPNFEDYRAEYKSGVPLLHSSALVFDVEAPTSFLLELIERLSRRSDIGELAPQCWELHAQFSMDHGSAARAMAALLHRTDESEAQIGVLRFLAWKLMRVYFSPMLRSFDAWRPEEQWLLSYCPVCASLPTMAQLTGQEPGRMRHLHCPCCGTRWRFRRTGCPFCEREDDHRLAVIAIEGEGGLRLDHCDSCQGYLKTYDGEGNEALLLSDWASLHIDVLANDRGLRSLGAPLFDLAALSQIASGT</sequence>
<dbReference type="Gene3D" id="3.90.1670.10">
    <property type="entry name" value="FdhE-like domain"/>
    <property type="match status" value="1"/>
</dbReference>
<dbReference type="OrthoDB" id="9811074at2"/>
<reference evidence="2 3" key="1">
    <citation type="journal article" date="2009" name="Appl. Environ. Microbiol.">
        <title>Three genomes from the phylum Acidobacteria provide insight into the lifestyles of these microorganisms in soils.</title>
        <authorList>
            <person name="Ward N.L."/>
            <person name="Challacombe J.F."/>
            <person name="Janssen P.H."/>
            <person name="Henrissat B."/>
            <person name="Coutinho P.M."/>
            <person name="Wu M."/>
            <person name="Xie G."/>
            <person name="Haft D.H."/>
            <person name="Sait M."/>
            <person name="Badger J."/>
            <person name="Barabote R.D."/>
            <person name="Bradley B."/>
            <person name="Brettin T.S."/>
            <person name="Brinkac L.M."/>
            <person name="Bruce D."/>
            <person name="Creasy T."/>
            <person name="Daugherty S.C."/>
            <person name="Davidsen T.M."/>
            <person name="DeBoy R.T."/>
            <person name="Detter J.C."/>
            <person name="Dodson R.J."/>
            <person name="Durkin A.S."/>
            <person name="Ganapathy A."/>
            <person name="Gwinn-Giglio M."/>
            <person name="Han C.S."/>
            <person name="Khouri H."/>
            <person name="Kiss H."/>
            <person name="Kothari S.P."/>
            <person name="Madupu R."/>
            <person name="Nelson K.E."/>
            <person name="Nelson W.C."/>
            <person name="Paulsen I."/>
            <person name="Penn K."/>
            <person name="Ren Q."/>
            <person name="Rosovitz M.J."/>
            <person name="Selengut J.D."/>
            <person name="Shrivastava S."/>
            <person name="Sullivan S.A."/>
            <person name="Tapia R."/>
            <person name="Thompson L.S."/>
            <person name="Watkins K.L."/>
            <person name="Yang Q."/>
            <person name="Yu C."/>
            <person name="Zafar N."/>
            <person name="Zhou L."/>
            <person name="Kuske C.R."/>
        </authorList>
    </citation>
    <scope>NUCLEOTIDE SEQUENCE [LARGE SCALE GENOMIC DNA]</scope>
    <source>
        <strain evidence="2 3">Ellin345</strain>
    </source>
</reference>
<accession>Q1IUI9</accession>
<organism evidence="2 3">
    <name type="scientific">Koribacter versatilis (strain Ellin345)</name>
    <dbReference type="NCBI Taxonomy" id="204669"/>
    <lineage>
        <taxon>Bacteria</taxon>
        <taxon>Pseudomonadati</taxon>
        <taxon>Acidobacteriota</taxon>
        <taxon>Terriglobia</taxon>
        <taxon>Terriglobales</taxon>
        <taxon>Candidatus Korobacteraceae</taxon>
        <taxon>Candidatus Korobacter</taxon>
    </lineage>
</organism>
<dbReference type="eggNOG" id="COG3058">
    <property type="taxonomic scope" value="Bacteria"/>
</dbReference>
<proteinExistence type="predicted"/>
<evidence type="ECO:0000313" key="3">
    <source>
        <dbReference type="Proteomes" id="UP000002432"/>
    </source>
</evidence>
<dbReference type="InterPro" id="IPR024064">
    <property type="entry name" value="FdhE-like_sf"/>
</dbReference>
<dbReference type="PANTHER" id="PTHR37689:SF1">
    <property type="entry name" value="PROTEIN FDHE"/>
    <property type="match status" value="1"/>
</dbReference>
<dbReference type="SUPFAM" id="SSF144020">
    <property type="entry name" value="FdhE-like"/>
    <property type="match status" value="1"/>
</dbReference>
<gene>
    <name evidence="2" type="ordered locus">Acid345_0456</name>
</gene>
<dbReference type="EMBL" id="CP000360">
    <property type="protein sequence ID" value="ABF39461.1"/>
    <property type="molecule type" value="Genomic_DNA"/>
</dbReference>
<evidence type="ECO:0000313" key="2">
    <source>
        <dbReference type="EMBL" id="ABF39461.1"/>
    </source>
</evidence>
<dbReference type="GO" id="GO:0051604">
    <property type="term" value="P:protein maturation"/>
    <property type="evidence" value="ECO:0007669"/>
    <property type="project" value="TreeGrafter"/>
</dbReference>
<dbReference type="Proteomes" id="UP000002432">
    <property type="component" value="Chromosome"/>
</dbReference>
<dbReference type="KEGG" id="aba:Acid345_0456"/>
<dbReference type="HOGENOM" id="CLU_071015_0_0_0"/>
<dbReference type="GO" id="GO:0005829">
    <property type="term" value="C:cytosol"/>
    <property type="evidence" value="ECO:0007669"/>
    <property type="project" value="TreeGrafter"/>
</dbReference>
<dbReference type="EnsemblBacteria" id="ABF39461">
    <property type="protein sequence ID" value="ABF39461"/>
    <property type="gene ID" value="Acid345_0456"/>
</dbReference>
<dbReference type="PANTHER" id="PTHR37689">
    <property type="entry name" value="PROTEIN FDHE"/>
    <property type="match status" value="1"/>
</dbReference>
<dbReference type="RefSeq" id="WP_011521263.1">
    <property type="nucleotide sequence ID" value="NC_008009.1"/>
</dbReference>
<dbReference type="AlphaFoldDB" id="Q1IUI9"/>
<dbReference type="Pfam" id="PF24859">
    <property type="entry name" value="FdhE_central"/>
    <property type="match status" value="1"/>
</dbReference>
<name>Q1IUI9_KORVE</name>
<feature type="domain" description="FdhE central" evidence="1">
    <location>
        <begin position="158"/>
        <end position="195"/>
    </location>
</feature>
<dbReference type="GO" id="GO:0008199">
    <property type="term" value="F:ferric iron binding"/>
    <property type="evidence" value="ECO:0007669"/>
    <property type="project" value="TreeGrafter"/>
</dbReference>
<keyword evidence="3" id="KW-1185">Reference proteome</keyword>
<protein>
    <submittedName>
        <fullName evidence="2">Uncharacterized protein involved in formate dehydrogenase formation</fullName>
    </submittedName>
</protein>
<evidence type="ECO:0000259" key="1">
    <source>
        <dbReference type="Pfam" id="PF24859"/>
    </source>
</evidence>
<dbReference type="CDD" id="cd16341">
    <property type="entry name" value="FdhE"/>
    <property type="match status" value="1"/>
</dbReference>
<dbReference type="InterPro" id="IPR056797">
    <property type="entry name" value="FdhE_central"/>
</dbReference>
<dbReference type="InterPro" id="IPR006452">
    <property type="entry name" value="Formate_DH_accessory"/>
</dbReference>
<dbReference type="STRING" id="204669.Acid345_0456"/>